<evidence type="ECO:0000256" key="1">
    <source>
        <dbReference type="SAM" id="MobiDB-lite"/>
    </source>
</evidence>
<feature type="compositionally biased region" description="Polar residues" evidence="1">
    <location>
        <begin position="79"/>
        <end position="89"/>
    </location>
</feature>
<evidence type="ECO:0000313" key="2">
    <source>
        <dbReference type="EMBL" id="KAJ3597887.1"/>
    </source>
</evidence>
<dbReference type="Proteomes" id="UP001148018">
    <property type="component" value="Unassembled WGS sequence"/>
</dbReference>
<organism evidence="2 3">
    <name type="scientific">Muraenolepis orangiensis</name>
    <name type="common">Patagonian moray cod</name>
    <dbReference type="NCBI Taxonomy" id="630683"/>
    <lineage>
        <taxon>Eukaryota</taxon>
        <taxon>Metazoa</taxon>
        <taxon>Chordata</taxon>
        <taxon>Craniata</taxon>
        <taxon>Vertebrata</taxon>
        <taxon>Euteleostomi</taxon>
        <taxon>Actinopterygii</taxon>
        <taxon>Neopterygii</taxon>
        <taxon>Teleostei</taxon>
        <taxon>Neoteleostei</taxon>
        <taxon>Acanthomorphata</taxon>
        <taxon>Zeiogadaria</taxon>
        <taxon>Gadariae</taxon>
        <taxon>Gadiformes</taxon>
        <taxon>Muraenolepidoidei</taxon>
        <taxon>Muraenolepididae</taxon>
        <taxon>Muraenolepis</taxon>
    </lineage>
</organism>
<proteinExistence type="predicted"/>
<dbReference type="EMBL" id="JANIIK010000109">
    <property type="protein sequence ID" value="KAJ3597887.1"/>
    <property type="molecule type" value="Genomic_DNA"/>
</dbReference>
<sequence length="89" mass="9362">MAKASGLCEQAAEQESRHHHNYNAKRLKAGGPGQDQSTWGSRARPEHLGQPAQTRAPGAAGPGHSTWGSHARREGGQVTGVTVTARGQE</sequence>
<gene>
    <name evidence="2" type="ORF">NHX12_001403</name>
</gene>
<feature type="compositionally biased region" description="Basic residues" evidence="1">
    <location>
        <begin position="17"/>
        <end position="28"/>
    </location>
</feature>
<feature type="region of interest" description="Disordered" evidence="1">
    <location>
        <begin position="1"/>
        <end position="89"/>
    </location>
</feature>
<reference evidence="2" key="1">
    <citation type="submission" date="2022-07" db="EMBL/GenBank/DDBJ databases">
        <title>Chromosome-level genome of Muraenolepis orangiensis.</title>
        <authorList>
            <person name="Kim J."/>
        </authorList>
    </citation>
    <scope>NUCLEOTIDE SEQUENCE</scope>
    <source>
        <strain evidence="2">KU_S4_2022</strain>
        <tissue evidence="2">Muscle</tissue>
    </source>
</reference>
<protein>
    <submittedName>
        <fullName evidence="2">Uncharacterized protein</fullName>
    </submittedName>
</protein>
<evidence type="ECO:0000313" key="3">
    <source>
        <dbReference type="Proteomes" id="UP001148018"/>
    </source>
</evidence>
<accession>A0A9Q0E4G4</accession>
<name>A0A9Q0E4G4_9TELE</name>
<dbReference type="AlphaFoldDB" id="A0A9Q0E4G4"/>
<comment type="caution">
    <text evidence="2">The sequence shown here is derived from an EMBL/GenBank/DDBJ whole genome shotgun (WGS) entry which is preliminary data.</text>
</comment>
<keyword evidence="3" id="KW-1185">Reference proteome</keyword>